<comment type="subcellular location">
    <subcellularLocation>
        <location evidence="1">Membrane</location>
        <topology evidence="1">Multi-pass membrane protein</topology>
    </subcellularLocation>
</comment>
<dbReference type="GO" id="GO:0006979">
    <property type="term" value="P:response to oxidative stress"/>
    <property type="evidence" value="ECO:0007669"/>
    <property type="project" value="InterPro"/>
</dbReference>
<dbReference type="PANTHER" id="PTHR42830">
    <property type="entry name" value="OSMOTICALLY INDUCIBLE FAMILY PROTEIN"/>
    <property type="match status" value="1"/>
</dbReference>
<comment type="similarity">
    <text evidence="2">Belongs to the autoinducer-2 exporter (AI-2E) (TC 2.A.86) family.</text>
</comment>
<dbReference type="GO" id="GO:0016020">
    <property type="term" value="C:membrane"/>
    <property type="evidence" value="ECO:0007669"/>
    <property type="project" value="UniProtKB-SubCell"/>
</dbReference>
<feature type="region of interest" description="Disordered" evidence="6">
    <location>
        <begin position="349"/>
        <end position="414"/>
    </location>
</feature>
<dbReference type="InterPro" id="IPR036102">
    <property type="entry name" value="OsmC/Ohrsf"/>
</dbReference>
<dbReference type="InterPro" id="IPR019904">
    <property type="entry name" value="Peroxiredoxin_OsmC"/>
</dbReference>
<dbReference type="Proteomes" id="UP000775129">
    <property type="component" value="Unassembled WGS sequence"/>
</dbReference>
<sequence length="557" mass="58441">LLWLLARVGLVVIAAMVALILAAAVHPLVDWLVRRRWSPLLATIAAFLGTLIVLGGAVTGIVFAVRGDWDELSRSAVEGWEELQRVLRTSPVPVDTASIDATLQKAVAFVTSGTFLGGALSGLGAATGFVTGTVLMIVVLFFFLKDGPMLWSFTLRWFRAETRAKLAESGDRTVQLLGGYVRGTAAIAAIDALFIGVPLAILGVPLAVPLAVIVFVGAFVPIVGATVTGAIAALVALVTSGPVIALVVIAIVVLVNQLEGNLLQPIVMGRALSLHSLVVLLALAVGTIVGGFFGAVLAVPLTAVAWSVIQIWTDTYQVGDDPVLGKDPLSATDRTAAKATIGERWKYQRMRHGAAPTARTPPVDTADAARDEPVERPGRSDERPYRRGTSRSYGGQERPRRRRGRSANEGVTMPRTVVSTASTAWNGDLISGSGSTTLETSQLGTMDLSWKARAEDAEQGTTSPEELIGAAHSACYSMQFSNMLAENDTPPTSMKTSAKVSFNAGEGGITGIALSVTAQVPGIEDADFQRLAEEAKQSCPVSKALAGVEITLEASLG</sequence>
<dbReference type="InterPro" id="IPR052707">
    <property type="entry name" value="OsmC_Ohr_Peroxiredoxin"/>
</dbReference>
<dbReference type="Pfam" id="PF01594">
    <property type="entry name" value="AI-2E_transport"/>
    <property type="match status" value="1"/>
</dbReference>
<dbReference type="GO" id="GO:0004601">
    <property type="term" value="F:peroxidase activity"/>
    <property type="evidence" value="ECO:0007669"/>
    <property type="project" value="InterPro"/>
</dbReference>
<accession>A0A921KQS4</accession>
<dbReference type="PANTHER" id="PTHR42830:SF1">
    <property type="entry name" value="OSMOTICALLY INDUCIBLE FAMILY PROTEIN"/>
    <property type="match status" value="1"/>
</dbReference>
<feature type="transmembrane region" description="Helical" evidence="7">
    <location>
        <begin position="276"/>
        <end position="309"/>
    </location>
</feature>
<evidence type="ECO:0000256" key="7">
    <source>
        <dbReference type="SAM" id="Phobius"/>
    </source>
</evidence>
<evidence type="ECO:0000256" key="2">
    <source>
        <dbReference type="ARBA" id="ARBA00009773"/>
    </source>
</evidence>
<dbReference type="Pfam" id="PF02566">
    <property type="entry name" value="OsmC"/>
    <property type="match status" value="1"/>
</dbReference>
<feature type="compositionally biased region" description="Basic and acidic residues" evidence="6">
    <location>
        <begin position="367"/>
        <end position="385"/>
    </location>
</feature>
<reference evidence="8" key="1">
    <citation type="journal article" date="2021" name="PeerJ">
        <title>Extensive microbial diversity within the chicken gut microbiome revealed by metagenomics and culture.</title>
        <authorList>
            <person name="Gilroy R."/>
            <person name="Ravi A."/>
            <person name="Getino M."/>
            <person name="Pursley I."/>
            <person name="Horton D.L."/>
            <person name="Alikhan N.F."/>
            <person name="Baker D."/>
            <person name="Gharbi K."/>
            <person name="Hall N."/>
            <person name="Watson M."/>
            <person name="Adriaenssens E.M."/>
            <person name="Foster-Nyarko E."/>
            <person name="Jarju S."/>
            <person name="Secka A."/>
            <person name="Antonio M."/>
            <person name="Oren A."/>
            <person name="Chaudhuri R.R."/>
            <person name="La Ragione R."/>
            <person name="Hildebrand F."/>
            <person name="Pallen M.J."/>
        </authorList>
    </citation>
    <scope>NUCLEOTIDE SEQUENCE</scope>
    <source>
        <strain evidence="8">1647</strain>
    </source>
</reference>
<keyword evidence="3 7" id="KW-0812">Transmembrane</keyword>
<dbReference type="AlphaFoldDB" id="A0A921KQS4"/>
<dbReference type="EMBL" id="DYWO01000251">
    <property type="protein sequence ID" value="HJF49838.1"/>
    <property type="molecule type" value="Genomic_DNA"/>
</dbReference>
<feature type="non-terminal residue" evidence="8">
    <location>
        <position position="1"/>
    </location>
</feature>
<dbReference type="InterPro" id="IPR003718">
    <property type="entry name" value="OsmC/Ohr_fam"/>
</dbReference>
<dbReference type="NCBIfam" id="TIGR03562">
    <property type="entry name" value="osmo_induc_OsmC"/>
    <property type="match status" value="1"/>
</dbReference>
<feature type="transmembrane region" description="Helical" evidence="7">
    <location>
        <begin position="40"/>
        <end position="65"/>
    </location>
</feature>
<keyword evidence="5 7" id="KW-0472">Membrane</keyword>
<dbReference type="InterPro" id="IPR015946">
    <property type="entry name" value="KH_dom-like_a/b"/>
</dbReference>
<dbReference type="InterPro" id="IPR002549">
    <property type="entry name" value="AI-2E-like"/>
</dbReference>
<feature type="transmembrane region" description="Helical" evidence="7">
    <location>
        <begin position="192"/>
        <end position="224"/>
    </location>
</feature>
<keyword evidence="4 7" id="KW-1133">Transmembrane helix</keyword>
<protein>
    <submittedName>
        <fullName evidence="8">AI-2E family transporter</fullName>
    </submittedName>
</protein>
<feature type="transmembrane region" description="Helical" evidence="7">
    <location>
        <begin position="6"/>
        <end position="28"/>
    </location>
</feature>
<evidence type="ECO:0000313" key="8">
    <source>
        <dbReference type="EMBL" id="HJF49838.1"/>
    </source>
</evidence>
<reference evidence="8" key="2">
    <citation type="submission" date="2021-09" db="EMBL/GenBank/DDBJ databases">
        <authorList>
            <person name="Gilroy R."/>
        </authorList>
    </citation>
    <scope>NUCLEOTIDE SEQUENCE</scope>
    <source>
        <strain evidence="8">1647</strain>
    </source>
</reference>
<feature type="transmembrane region" description="Helical" evidence="7">
    <location>
        <begin position="119"/>
        <end position="144"/>
    </location>
</feature>
<comment type="caution">
    <text evidence="8">The sequence shown here is derived from an EMBL/GenBank/DDBJ whole genome shotgun (WGS) entry which is preliminary data.</text>
</comment>
<gene>
    <name evidence="8" type="ORF">K8W24_08595</name>
</gene>
<evidence type="ECO:0000256" key="6">
    <source>
        <dbReference type="SAM" id="MobiDB-lite"/>
    </source>
</evidence>
<dbReference type="SUPFAM" id="SSF82784">
    <property type="entry name" value="OsmC-like"/>
    <property type="match status" value="1"/>
</dbReference>
<name>A0A921KQS4_9MICO</name>
<evidence type="ECO:0000256" key="1">
    <source>
        <dbReference type="ARBA" id="ARBA00004141"/>
    </source>
</evidence>
<proteinExistence type="inferred from homology"/>
<evidence type="ECO:0000313" key="9">
    <source>
        <dbReference type="Proteomes" id="UP000775129"/>
    </source>
</evidence>
<evidence type="ECO:0000256" key="3">
    <source>
        <dbReference type="ARBA" id="ARBA00022692"/>
    </source>
</evidence>
<dbReference type="Gene3D" id="3.30.300.20">
    <property type="match status" value="1"/>
</dbReference>
<organism evidence="8 9">
    <name type="scientific">Brachybacterium paraconglomeratum</name>
    <dbReference type="NCBI Taxonomy" id="173362"/>
    <lineage>
        <taxon>Bacteria</taxon>
        <taxon>Bacillati</taxon>
        <taxon>Actinomycetota</taxon>
        <taxon>Actinomycetes</taxon>
        <taxon>Micrococcales</taxon>
        <taxon>Dermabacteraceae</taxon>
        <taxon>Brachybacterium</taxon>
    </lineage>
</organism>
<evidence type="ECO:0000256" key="5">
    <source>
        <dbReference type="ARBA" id="ARBA00023136"/>
    </source>
</evidence>
<feature type="transmembrane region" description="Helical" evidence="7">
    <location>
        <begin position="230"/>
        <end position="255"/>
    </location>
</feature>
<evidence type="ECO:0000256" key="4">
    <source>
        <dbReference type="ARBA" id="ARBA00022989"/>
    </source>
</evidence>